<comment type="caution">
    <text evidence="4">The sequence shown here is derived from an EMBL/GenBank/DDBJ whole genome shotgun (WGS) entry which is preliminary data.</text>
</comment>
<sequence length="336" mass="35437">MDDDVITIADGSGGIKTFDLLKNVILPSVLSSDGSMEDGALLDGTDLVFTTDSFTVNPLFFPGGDIGKLSVYGTVNDLAVMGASPNFLSLSFIIEEGLPRRILDSILGSIGRAVEEVGIKLVCGDTKVMPRGGVDRIVINTSGVGRLISGKPLVARRAKVGYDIVVSGDVGRHEMAVLLSRGEFGIEADIESDLAPIYNGVKALIEANVGLVFARDLTRGGLAMALYELALASNTRVVVDEECIPVNRGVVGLCEVLGFEPVFLACEGTFIAVVGEGRGKEAVEVLKQAGYENASRIGVLEGGERLGDVERVIMITRVGSPRLMPLPTGELTPRIC</sequence>
<evidence type="ECO:0000259" key="3">
    <source>
        <dbReference type="Pfam" id="PF02769"/>
    </source>
</evidence>
<dbReference type="PANTHER" id="PTHR30303:SF4">
    <property type="entry name" value="HYDROGENASE EXPRESSION_FORMATION PROTEIN HYPE"/>
    <property type="match status" value="1"/>
</dbReference>
<dbReference type="InterPro" id="IPR036921">
    <property type="entry name" value="PurM-like_N_sf"/>
</dbReference>
<dbReference type="GO" id="GO:0051604">
    <property type="term" value="P:protein maturation"/>
    <property type="evidence" value="ECO:0007669"/>
    <property type="project" value="TreeGrafter"/>
</dbReference>
<protein>
    <submittedName>
        <fullName evidence="4">Hydrogenase expression/formation protein HypE</fullName>
    </submittedName>
</protein>
<dbReference type="Proteomes" id="UP000192611">
    <property type="component" value="Unassembled WGS sequence"/>
</dbReference>
<evidence type="ECO:0000256" key="1">
    <source>
        <dbReference type="ARBA" id="ARBA00006243"/>
    </source>
</evidence>
<feature type="domain" description="PurM-like N-terminal" evidence="2">
    <location>
        <begin position="37"/>
        <end position="146"/>
    </location>
</feature>
<organism evidence="4 5">
    <name type="scientific">Candidatus Coatesbacteria bacterium 4484_99</name>
    <dbReference type="NCBI Taxonomy" id="1970774"/>
    <lineage>
        <taxon>Bacteria</taxon>
        <taxon>Candidatus Coatesiibacteriota</taxon>
    </lineage>
</organism>
<feature type="domain" description="PurM-like C-terminal" evidence="3">
    <location>
        <begin position="160"/>
        <end position="306"/>
    </location>
</feature>
<evidence type="ECO:0000259" key="2">
    <source>
        <dbReference type="Pfam" id="PF00586"/>
    </source>
</evidence>
<dbReference type="SUPFAM" id="SSF55326">
    <property type="entry name" value="PurM N-terminal domain-like"/>
    <property type="match status" value="1"/>
</dbReference>
<dbReference type="PIRSF" id="PIRSF005644">
    <property type="entry name" value="Hdrgns_mtr_HypE"/>
    <property type="match status" value="1"/>
</dbReference>
<dbReference type="Gene3D" id="3.30.1330.10">
    <property type="entry name" value="PurM-like, N-terminal domain"/>
    <property type="match status" value="1"/>
</dbReference>
<evidence type="ECO:0000313" key="4">
    <source>
        <dbReference type="EMBL" id="OQX90720.1"/>
    </source>
</evidence>
<dbReference type="PANTHER" id="PTHR30303">
    <property type="entry name" value="HYDROGENASE ISOENZYMES FORMATION PROTEIN HYPE"/>
    <property type="match status" value="1"/>
</dbReference>
<proteinExistence type="inferred from homology"/>
<dbReference type="Pfam" id="PF02769">
    <property type="entry name" value="AIRS_C"/>
    <property type="match status" value="1"/>
</dbReference>
<dbReference type="AlphaFoldDB" id="A0A1W9S340"/>
<dbReference type="EMBL" id="NATQ01000032">
    <property type="protein sequence ID" value="OQX90720.1"/>
    <property type="molecule type" value="Genomic_DNA"/>
</dbReference>
<dbReference type="InterPro" id="IPR016188">
    <property type="entry name" value="PurM-like_N"/>
</dbReference>
<dbReference type="InterPro" id="IPR036676">
    <property type="entry name" value="PurM-like_C_sf"/>
</dbReference>
<dbReference type="SUPFAM" id="SSF56042">
    <property type="entry name" value="PurM C-terminal domain-like"/>
    <property type="match status" value="1"/>
</dbReference>
<reference evidence="5" key="1">
    <citation type="submission" date="2017-03" db="EMBL/GenBank/DDBJ databases">
        <title>Novel pathways for hydrocarbon cycling and metabolic interdependencies in hydrothermal sediment communities.</title>
        <authorList>
            <person name="Dombrowski N."/>
            <person name="Seitz K."/>
            <person name="Teske A."/>
            <person name="Baker B."/>
        </authorList>
    </citation>
    <scope>NUCLEOTIDE SEQUENCE [LARGE SCALE GENOMIC DNA]</scope>
</reference>
<dbReference type="NCBIfam" id="TIGR02124">
    <property type="entry name" value="hypE"/>
    <property type="match status" value="1"/>
</dbReference>
<dbReference type="Pfam" id="PF00586">
    <property type="entry name" value="AIRS"/>
    <property type="match status" value="1"/>
</dbReference>
<dbReference type="InterPro" id="IPR010918">
    <property type="entry name" value="PurM-like_C_dom"/>
</dbReference>
<dbReference type="Gene3D" id="3.90.650.10">
    <property type="entry name" value="PurM-like C-terminal domain"/>
    <property type="match status" value="1"/>
</dbReference>
<name>A0A1W9S340_9BACT</name>
<dbReference type="InterPro" id="IPR011854">
    <property type="entry name" value="HypE"/>
</dbReference>
<dbReference type="CDD" id="cd02197">
    <property type="entry name" value="HypE"/>
    <property type="match status" value="1"/>
</dbReference>
<accession>A0A1W9S340</accession>
<evidence type="ECO:0000313" key="5">
    <source>
        <dbReference type="Proteomes" id="UP000192611"/>
    </source>
</evidence>
<comment type="similarity">
    <text evidence="1">Belongs to the HypE family.</text>
</comment>
<gene>
    <name evidence="4" type="ORF">B6D57_02235</name>
</gene>